<dbReference type="Proteomes" id="UP000789366">
    <property type="component" value="Unassembled WGS sequence"/>
</dbReference>
<evidence type="ECO:0000313" key="2">
    <source>
        <dbReference type="Proteomes" id="UP000789366"/>
    </source>
</evidence>
<accession>A0ACA9NW17</accession>
<organism evidence="1 2">
    <name type="scientific">Cetraspora pellucida</name>
    <dbReference type="NCBI Taxonomy" id="1433469"/>
    <lineage>
        <taxon>Eukaryota</taxon>
        <taxon>Fungi</taxon>
        <taxon>Fungi incertae sedis</taxon>
        <taxon>Mucoromycota</taxon>
        <taxon>Glomeromycotina</taxon>
        <taxon>Glomeromycetes</taxon>
        <taxon>Diversisporales</taxon>
        <taxon>Gigasporaceae</taxon>
        <taxon>Cetraspora</taxon>
    </lineage>
</organism>
<feature type="non-terminal residue" evidence="1">
    <location>
        <position position="110"/>
    </location>
</feature>
<keyword evidence="2" id="KW-1185">Reference proteome</keyword>
<proteinExistence type="predicted"/>
<reference evidence="1" key="1">
    <citation type="submission" date="2021-06" db="EMBL/GenBank/DDBJ databases">
        <authorList>
            <person name="Kallberg Y."/>
            <person name="Tangrot J."/>
            <person name="Rosling A."/>
        </authorList>
    </citation>
    <scope>NUCLEOTIDE SEQUENCE</scope>
    <source>
        <strain evidence="1">28 12/20/2015</strain>
    </source>
</reference>
<dbReference type="EMBL" id="CAJVPW010017366">
    <property type="protein sequence ID" value="CAG8676296.1"/>
    <property type="molecule type" value="Genomic_DNA"/>
</dbReference>
<name>A0ACA9NW17_9GLOM</name>
<evidence type="ECO:0000313" key="1">
    <source>
        <dbReference type="EMBL" id="CAG8676296.1"/>
    </source>
</evidence>
<sequence length="110" mass="12228">MKKATVGVWSFFNKGVSVKGHCSGQCKVCGSFWARAKPVDLEEHLALDCPNQDKDVIDFYNKVVANRQGRSQAVSQEIVPSANLNKKKRMLTNNQASLSKFLESTKLTPQ</sequence>
<gene>
    <name evidence="1" type="ORF">SPELUC_LOCUS9921</name>
</gene>
<comment type="caution">
    <text evidence="1">The sequence shown here is derived from an EMBL/GenBank/DDBJ whole genome shotgun (WGS) entry which is preliminary data.</text>
</comment>
<protein>
    <submittedName>
        <fullName evidence="1">6463_t:CDS:1</fullName>
    </submittedName>
</protein>